<accession>X1D726</accession>
<name>X1D726_9ZZZZ</name>
<comment type="caution">
    <text evidence="1">The sequence shown here is derived from an EMBL/GenBank/DDBJ whole genome shotgun (WGS) entry which is preliminary data.</text>
</comment>
<organism evidence="1">
    <name type="scientific">marine sediment metagenome</name>
    <dbReference type="NCBI Taxonomy" id="412755"/>
    <lineage>
        <taxon>unclassified sequences</taxon>
        <taxon>metagenomes</taxon>
        <taxon>ecological metagenomes</taxon>
    </lineage>
</organism>
<dbReference type="EMBL" id="BART01020465">
    <property type="protein sequence ID" value="GAH04085.1"/>
    <property type="molecule type" value="Genomic_DNA"/>
</dbReference>
<evidence type="ECO:0000313" key="1">
    <source>
        <dbReference type="EMBL" id="GAH04085.1"/>
    </source>
</evidence>
<dbReference type="AlphaFoldDB" id="X1D726"/>
<proteinExistence type="predicted"/>
<protein>
    <submittedName>
        <fullName evidence="1">Uncharacterized protein</fullName>
    </submittedName>
</protein>
<reference evidence="1" key="1">
    <citation type="journal article" date="2014" name="Front. Microbiol.">
        <title>High frequency of phylogenetically diverse reductive dehalogenase-homologous genes in deep subseafloor sedimentary metagenomes.</title>
        <authorList>
            <person name="Kawai M."/>
            <person name="Futagami T."/>
            <person name="Toyoda A."/>
            <person name="Takaki Y."/>
            <person name="Nishi S."/>
            <person name="Hori S."/>
            <person name="Arai W."/>
            <person name="Tsubouchi T."/>
            <person name="Morono Y."/>
            <person name="Uchiyama I."/>
            <person name="Ito T."/>
            <person name="Fujiyama A."/>
            <person name="Inagaki F."/>
            <person name="Takami H."/>
        </authorList>
    </citation>
    <scope>NUCLEOTIDE SEQUENCE</scope>
    <source>
        <strain evidence="1">Expedition CK06-06</strain>
    </source>
</reference>
<sequence>MTAENTEYEIQSIIVKPNLGHPLFLKIDPKLKTKEFETDIILISNIKDPKKLEENLKLKIKLEPLLDYTWKFRNEFKKKDLDFSADSEKKGFWARRKEKKIERKKLRIIR</sequence>
<gene>
    <name evidence="1" type="ORF">S01H4_38019</name>
</gene>